<dbReference type="eggNOG" id="KOG3302">
    <property type="taxonomic scope" value="Eukaryota"/>
</dbReference>
<dbReference type="InterPro" id="IPR012295">
    <property type="entry name" value="TBP_dom_sf"/>
</dbReference>
<feature type="compositionally biased region" description="Basic and acidic residues" evidence="11">
    <location>
        <begin position="253"/>
        <end position="263"/>
    </location>
</feature>
<evidence type="ECO:0000256" key="11">
    <source>
        <dbReference type="SAM" id="MobiDB-lite"/>
    </source>
</evidence>
<comment type="subcellular location">
    <subcellularLocation>
        <location evidence="2">Cytoplasm</location>
    </subcellularLocation>
    <subcellularLocation>
        <location evidence="1">Nucleus</location>
    </subcellularLocation>
</comment>
<dbReference type="PRINTS" id="PR00686">
    <property type="entry name" value="TIFACTORIID"/>
</dbReference>
<keyword evidence="6" id="KW-0238">DNA-binding</keyword>
<evidence type="ECO:0000256" key="2">
    <source>
        <dbReference type="ARBA" id="ARBA00004496"/>
    </source>
</evidence>
<dbReference type="InterPro" id="IPR000814">
    <property type="entry name" value="TBP"/>
</dbReference>
<dbReference type="FunFam" id="3.30.310.10:FF:000005">
    <property type="entry name" value="TATA box-binding protein-like 1"/>
    <property type="match status" value="1"/>
</dbReference>
<dbReference type="EnsemblMetazoa" id="SMAR014284-RA">
    <property type="protein sequence ID" value="SMAR014284-PA"/>
    <property type="gene ID" value="SMAR014284"/>
</dbReference>
<evidence type="ECO:0000256" key="10">
    <source>
        <dbReference type="ARBA" id="ARBA00033173"/>
    </source>
</evidence>
<sequence length="263" mass="29978">MATMHEENGFCDKLSNDYNVKGNANEAQEEPTQLDIVINNVVCSFSVRCHLNLREIALQANNVEFKRENGMVTMKIRKPYTTASMWSSGKITCTGATSEDLAKVAARRFARTLQKLGFKVRFSNYRVVNVLGTCAMPFAIRIIQFSNDHRANASYEPELHPGVTYKLKDPKATLKIFSTGSITVTAPSVLNVQLAIEHIFPIVYEYRRNVKDGDDDKSKTKRRKPVQRHHNNSNHTLQQENNDIFNSSDDERDNLFDSDRSWD</sequence>
<name>T1JKA4_STRMM</name>
<dbReference type="EMBL" id="JH431873">
    <property type="status" value="NOT_ANNOTATED_CDS"/>
    <property type="molecule type" value="Genomic_DNA"/>
</dbReference>
<keyword evidence="13" id="KW-1185">Reference proteome</keyword>
<dbReference type="GO" id="GO:0005634">
    <property type="term" value="C:nucleus"/>
    <property type="evidence" value="ECO:0007669"/>
    <property type="project" value="UniProtKB-SubCell"/>
</dbReference>
<dbReference type="OMA" id="VEYHRQH"/>
<proteinExistence type="inferred from homology"/>
<organism evidence="12 13">
    <name type="scientific">Strigamia maritima</name>
    <name type="common">European centipede</name>
    <name type="synonym">Geophilus maritimus</name>
    <dbReference type="NCBI Taxonomy" id="126957"/>
    <lineage>
        <taxon>Eukaryota</taxon>
        <taxon>Metazoa</taxon>
        <taxon>Ecdysozoa</taxon>
        <taxon>Arthropoda</taxon>
        <taxon>Myriapoda</taxon>
        <taxon>Chilopoda</taxon>
        <taxon>Pleurostigmophora</taxon>
        <taxon>Geophilomorpha</taxon>
        <taxon>Linotaeniidae</taxon>
        <taxon>Strigamia</taxon>
    </lineage>
</organism>
<evidence type="ECO:0000256" key="6">
    <source>
        <dbReference type="ARBA" id="ARBA00023125"/>
    </source>
</evidence>
<dbReference type="HOGENOM" id="CLU_060161_2_1_1"/>
<dbReference type="GO" id="GO:0005737">
    <property type="term" value="C:cytoplasm"/>
    <property type="evidence" value="ECO:0007669"/>
    <property type="project" value="UniProtKB-SubCell"/>
</dbReference>
<dbReference type="AlphaFoldDB" id="T1JKA4"/>
<keyword evidence="7" id="KW-0804">Transcription</keyword>
<evidence type="ECO:0000313" key="13">
    <source>
        <dbReference type="Proteomes" id="UP000014500"/>
    </source>
</evidence>
<keyword evidence="5" id="KW-0805">Transcription regulation</keyword>
<feature type="compositionally biased region" description="Basic residues" evidence="11">
    <location>
        <begin position="219"/>
        <end position="232"/>
    </location>
</feature>
<reference evidence="13" key="1">
    <citation type="submission" date="2011-05" db="EMBL/GenBank/DDBJ databases">
        <authorList>
            <person name="Richards S.R."/>
            <person name="Qu J."/>
            <person name="Jiang H."/>
            <person name="Jhangiani S.N."/>
            <person name="Agravi P."/>
            <person name="Goodspeed R."/>
            <person name="Gross S."/>
            <person name="Mandapat C."/>
            <person name="Jackson L."/>
            <person name="Mathew T."/>
            <person name="Pu L."/>
            <person name="Thornton R."/>
            <person name="Saada N."/>
            <person name="Wilczek-Boney K.B."/>
            <person name="Lee S."/>
            <person name="Kovar C."/>
            <person name="Wu Y."/>
            <person name="Scherer S.E."/>
            <person name="Worley K.C."/>
            <person name="Muzny D.M."/>
            <person name="Gibbs R."/>
        </authorList>
    </citation>
    <scope>NUCLEOTIDE SEQUENCE</scope>
    <source>
        <strain evidence="13">Brora</strain>
    </source>
</reference>
<evidence type="ECO:0000256" key="1">
    <source>
        <dbReference type="ARBA" id="ARBA00004123"/>
    </source>
</evidence>
<dbReference type="FunFam" id="3.30.310.10:FF:000009">
    <property type="entry name" value="TatA box-binding protein-like protein 1"/>
    <property type="match status" value="1"/>
</dbReference>
<keyword evidence="8" id="KW-0539">Nucleus</keyword>
<feature type="compositionally biased region" description="Polar residues" evidence="11">
    <location>
        <begin position="233"/>
        <end position="247"/>
    </location>
</feature>
<protein>
    <recommendedName>
        <fullName evidence="9">TATA box-binding protein-like 1</fullName>
    </recommendedName>
    <alternativeName>
        <fullName evidence="10">TBP-like factor</fullName>
    </alternativeName>
</protein>
<reference evidence="12" key="2">
    <citation type="submission" date="2015-02" db="UniProtKB">
        <authorList>
            <consortium name="EnsemblMetazoa"/>
        </authorList>
    </citation>
    <scope>IDENTIFICATION</scope>
</reference>
<dbReference type="Gene3D" id="3.30.310.10">
    <property type="entry name" value="TATA-Binding Protein"/>
    <property type="match status" value="2"/>
</dbReference>
<evidence type="ECO:0000256" key="3">
    <source>
        <dbReference type="ARBA" id="ARBA00005560"/>
    </source>
</evidence>
<evidence type="ECO:0000256" key="7">
    <source>
        <dbReference type="ARBA" id="ARBA00023163"/>
    </source>
</evidence>
<dbReference type="GO" id="GO:0003677">
    <property type="term" value="F:DNA binding"/>
    <property type="evidence" value="ECO:0007669"/>
    <property type="project" value="UniProtKB-KW"/>
</dbReference>
<dbReference type="Proteomes" id="UP000014500">
    <property type="component" value="Unassembled WGS sequence"/>
</dbReference>
<feature type="region of interest" description="Disordered" evidence="11">
    <location>
        <begin position="211"/>
        <end position="263"/>
    </location>
</feature>
<dbReference type="SUPFAM" id="SSF55945">
    <property type="entry name" value="TATA-box binding protein-like"/>
    <property type="match status" value="2"/>
</dbReference>
<dbReference type="PhylomeDB" id="T1JKA4"/>
<dbReference type="PANTHER" id="PTHR10126">
    <property type="entry name" value="TATA-BOX BINDING PROTEIN"/>
    <property type="match status" value="1"/>
</dbReference>
<dbReference type="STRING" id="126957.T1JKA4"/>
<evidence type="ECO:0000256" key="8">
    <source>
        <dbReference type="ARBA" id="ARBA00023242"/>
    </source>
</evidence>
<evidence type="ECO:0000256" key="5">
    <source>
        <dbReference type="ARBA" id="ARBA00023015"/>
    </source>
</evidence>
<dbReference type="GO" id="GO:0006352">
    <property type="term" value="P:DNA-templated transcription initiation"/>
    <property type="evidence" value="ECO:0007669"/>
    <property type="project" value="InterPro"/>
</dbReference>
<accession>T1JKA4</accession>
<comment type="similarity">
    <text evidence="3">Belongs to the TBP family.</text>
</comment>
<dbReference type="CDD" id="cd04517">
    <property type="entry name" value="TLF"/>
    <property type="match status" value="1"/>
</dbReference>
<evidence type="ECO:0000313" key="12">
    <source>
        <dbReference type="EnsemblMetazoa" id="SMAR014284-PA"/>
    </source>
</evidence>
<dbReference type="Pfam" id="PF00352">
    <property type="entry name" value="TBP"/>
    <property type="match status" value="2"/>
</dbReference>
<dbReference type="InterPro" id="IPR015445">
    <property type="entry name" value="TBP-like"/>
</dbReference>
<evidence type="ECO:0000256" key="4">
    <source>
        <dbReference type="ARBA" id="ARBA00022490"/>
    </source>
</evidence>
<evidence type="ECO:0000256" key="9">
    <source>
        <dbReference type="ARBA" id="ARBA00023474"/>
    </source>
</evidence>
<keyword evidence="4" id="KW-0963">Cytoplasm</keyword>